<evidence type="ECO:0000256" key="8">
    <source>
        <dbReference type="PIRSR" id="PIRSR611150-2"/>
    </source>
</evidence>
<dbReference type="PANTHER" id="PTHR48250:SF2">
    <property type="entry name" value="CUTINASE"/>
    <property type="match status" value="1"/>
</dbReference>
<dbReference type="OrthoDB" id="2975078at2759"/>
<comment type="caution">
    <text evidence="10">The sequence shown here is derived from an EMBL/GenBank/DDBJ whole genome shotgun (WGS) entry which is preliminary data.</text>
</comment>
<dbReference type="EMBL" id="JAADJZ010000013">
    <property type="protein sequence ID" value="KAF2870688.1"/>
    <property type="molecule type" value="Genomic_DNA"/>
</dbReference>
<evidence type="ECO:0000256" key="4">
    <source>
        <dbReference type="ARBA" id="ARBA00022729"/>
    </source>
</evidence>
<comment type="similarity">
    <text evidence="1">Belongs to the cutinase family.</text>
</comment>
<dbReference type="AlphaFoldDB" id="A0A7C8I4J9"/>
<evidence type="ECO:0000256" key="5">
    <source>
        <dbReference type="ARBA" id="ARBA00022801"/>
    </source>
</evidence>
<keyword evidence="6 8" id="KW-1015">Disulfide bond</keyword>
<dbReference type="Pfam" id="PF01083">
    <property type="entry name" value="Cutinase"/>
    <property type="match status" value="1"/>
</dbReference>
<dbReference type="InterPro" id="IPR029058">
    <property type="entry name" value="AB_hydrolase_fold"/>
</dbReference>
<dbReference type="SMART" id="SM01110">
    <property type="entry name" value="Cutinase"/>
    <property type="match status" value="1"/>
</dbReference>
<dbReference type="GO" id="GO:0050525">
    <property type="term" value="F:cutinase activity"/>
    <property type="evidence" value="ECO:0007669"/>
    <property type="project" value="UniProtKB-EC"/>
</dbReference>
<evidence type="ECO:0000256" key="7">
    <source>
        <dbReference type="ARBA" id="ARBA00034045"/>
    </source>
</evidence>
<feature type="chain" id="PRO_5028921418" description="cutinase" evidence="9">
    <location>
        <begin position="18"/>
        <end position="287"/>
    </location>
</feature>
<keyword evidence="11" id="KW-1185">Reference proteome</keyword>
<evidence type="ECO:0000313" key="11">
    <source>
        <dbReference type="Proteomes" id="UP000481861"/>
    </source>
</evidence>
<keyword evidence="5" id="KW-0378">Hydrolase</keyword>
<dbReference type="Proteomes" id="UP000481861">
    <property type="component" value="Unassembled WGS sequence"/>
</dbReference>
<evidence type="ECO:0000256" key="3">
    <source>
        <dbReference type="ARBA" id="ARBA00022487"/>
    </source>
</evidence>
<evidence type="ECO:0000256" key="6">
    <source>
        <dbReference type="ARBA" id="ARBA00023157"/>
    </source>
</evidence>
<dbReference type="EC" id="3.1.1.74" evidence="2"/>
<name>A0A7C8I4J9_9PLEO</name>
<reference evidence="10 11" key="1">
    <citation type="submission" date="2020-01" db="EMBL/GenBank/DDBJ databases">
        <authorList>
            <consortium name="DOE Joint Genome Institute"/>
            <person name="Haridas S."/>
            <person name="Albert R."/>
            <person name="Binder M."/>
            <person name="Bloem J."/>
            <person name="Labutti K."/>
            <person name="Salamov A."/>
            <person name="Andreopoulos B."/>
            <person name="Baker S.E."/>
            <person name="Barry K."/>
            <person name="Bills G."/>
            <person name="Bluhm B.H."/>
            <person name="Cannon C."/>
            <person name="Castanera R."/>
            <person name="Culley D.E."/>
            <person name="Daum C."/>
            <person name="Ezra D."/>
            <person name="Gonzalez J.B."/>
            <person name="Henrissat B."/>
            <person name="Kuo A."/>
            <person name="Liang C."/>
            <person name="Lipzen A."/>
            <person name="Lutzoni F."/>
            <person name="Magnuson J."/>
            <person name="Mondo S."/>
            <person name="Nolan M."/>
            <person name="Ohm R."/>
            <person name="Pangilinan J."/>
            <person name="Park H.-J.H."/>
            <person name="Ramirez L."/>
            <person name="Alfaro M."/>
            <person name="Sun H."/>
            <person name="Tritt A."/>
            <person name="Yoshinaga Y."/>
            <person name="Zwiers L.-H.L."/>
            <person name="Turgeon B.G."/>
            <person name="Goodwin S.B."/>
            <person name="Spatafora J.W."/>
            <person name="Crous P.W."/>
            <person name="Grigoriev I.V."/>
        </authorList>
    </citation>
    <scope>NUCLEOTIDE SEQUENCE [LARGE SCALE GENOMIC DNA]</scope>
    <source>
        <strain evidence="10 11">CBS 611.86</strain>
    </source>
</reference>
<feature type="signal peptide" evidence="9">
    <location>
        <begin position="1"/>
        <end position="17"/>
    </location>
</feature>
<evidence type="ECO:0000313" key="10">
    <source>
        <dbReference type="EMBL" id="KAF2870688.1"/>
    </source>
</evidence>
<dbReference type="GO" id="GO:0016052">
    <property type="term" value="P:carbohydrate catabolic process"/>
    <property type="evidence" value="ECO:0007669"/>
    <property type="project" value="TreeGrafter"/>
</dbReference>
<dbReference type="InterPro" id="IPR000675">
    <property type="entry name" value="Cutinase/axe"/>
</dbReference>
<feature type="disulfide bond" evidence="8">
    <location>
        <begin position="41"/>
        <end position="119"/>
    </location>
</feature>
<dbReference type="SUPFAM" id="SSF53474">
    <property type="entry name" value="alpha/beta-Hydrolases"/>
    <property type="match status" value="1"/>
</dbReference>
<keyword evidence="3" id="KW-0719">Serine esterase</keyword>
<accession>A0A7C8I4J9</accession>
<keyword evidence="4 9" id="KW-0732">Signal</keyword>
<comment type="catalytic activity">
    <reaction evidence="7">
        <text>cutin + H2O = cutin monomers.</text>
        <dbReference type="EC" id="3.1.1.74"/>
    </reaction>
</comment>
<evidence type="ECO:0000256" key="9">
    <source>
        <dbReference type="SAM" id="SignalP"/>
    </source>
</evidence>
<organism evidence="10 11">
    <name type="scientific">Massariosphaeria phaeospora</name>
    <dbReference type="NCBI Taxonomy" id="100035"/>
    <lineage>
        <taxon>Eukaryota</taxon>
        <taxon>Fungi</taxon>
        <taxon>Dikarya</taxon>
        <taxon>Ascomycota</taxon>
        <taxon>Pezizomycotina</taxon>
        <taxon>Dothideomycetes</taxon>
        <taxon>Pleosporomycetidae</taxon>
        <taxon>Pleosporales</taxon>
        <taxon>Pleosporales incertae sedis</taxon>
        <taxon>Massariosphaeria</taxon>
    </lineage>
</organism>
<dbReference type="Gene3D" id="3.40.50.1820">
    <property type="entry name" value="alpha/beta hydrolase"/>
    <property type="match status" value="1"/>
</dbReference>
<evidence type="ECO:0000256" key="1">
    <source>
        <dbReference type="ARBA" id="ARBA00007534"/>
    </source>
</evidence>
<dbReference type="InterPro" id="IPR011150">
    <property type="entry name" value="Cutinase_monf"/>
</dbReference>
<dbReference type="GO" id="GO:0005576">
    <property type="term" value="C:extracellular region"/>
    <property type="evidence" value="ECO:0007669"/>
    <property type="project" value="InterPro"/>
</dbReference>
<protein>
    <recommendedName>
        <fullName evidence="2">cutinase</fullName>
        <ecNumber evidence="2">3.1.1.74</ecNumber>
    </recommendedName>
</protein>
<proteinExistence type="inferred from homology"/>
<gene>
    <name evidence="10" type="ORF">BDV95DRAFT_595399</name>
</gene>
<dbReference type="PANTHER" id="PTHR48250">
    <property type="entry name" value="CUTINASE 2-RELATED"/>
    <property type="match status" value="1"/>
</dbReference>
<sequence length="287" mass="30759">MKPFVSIFVVIGSLVSATPTSRDVVDTSYEMDETIRGSRPCAAVAVNFARGTFDSGNIGVWVGPQFKEALLENLGGDIAFQGVNPAQYPAVLDDYAKEGGSESCGTGLAKTVDAYAAKCPEAAIVVAGWSQGALCAHKAVNRIGKTAMKQLKALVTFGDPNEISDNLSVPSSISFKNWCVDDTVSPDPLCTKTLTSGFKLPRTLEELQNLILEPLRTLPDFATGVEQTKQAAGLLPKMIKGLVKTSPYFLADVLKGRVQRWMVLPQHFIYANNGMAKEAAQWVAGQV</sequence>
<evidence type="ECO:0000256" key="2">
    <source>
        <dbReference type="ARBA" id="ARBA00013095"/>
    </source>
</evidence>